<comment type="caution">
    <text evidence="2">The sequence shown here is derived from an EMBL/GenBank/DDBJ whole genome shotgun (WGS) entry which is preliminary data.</text>
</comment>
<feature type="compositionally biased region" description="Basic and acidic residues" evidence="1">
    <location>
        <begin position="53"/>
        <end position="66"/>
    </location>
</feature>
<feature type="compositionally biased region" description="Polar residues" evidence="1">
    <location>
        <begin position="407"/>
        <end position="420"/>
    </location>
</feature>
<feature type="region of interest" description="Disordered" evidence="1">
    <location>
        <begin position="302"/>
        <end position="341"/>
    </location>
</feature>
<feature type="region of interest" description="Disordered" evidence="1">
    <location>
        <begin position="217"/>
        <end position="270"/>
    </location>
</feature>
<dbReference type="EMBL" id="JAAAHY010000007">
    <property type="protein sequence ID" value="KAF9968744.1"/>
    <property type="molecule type" value="Genomic_DNA"/>
</dbReference>
<dbReference type="Proteomes" id="UP000738359">
    <property type="component" value="Unassembled WGS sequence"/>
</dbReference>
<feature type="region of interest" description="Disordered" evidence="1">
    <location>
        <begin position="36"/>
        <end position="66"/>
    </location>
</feature>
<accession>A0A9P6M7D0</accession>
<evidence type="ECO:0000313" key="3">
    <source>
        <dbReference type="Proteomes" id="UP000738359"/>
    </source>
</evidence>
<evidence type="ECO:0000256" key="1">
    <source>
        <dbReference type="SAM" id="MobiDB-lite"/>
    </source>
</evidence>
<feature type="compositionally biased region" description="Low complexity" evidence="1">
    <location>
        <begin position="315"/>
        <end position="341"/>
    </location>
</feature>
<protein>
    <submittedName>
        <fullName evidence="2">Uncharacterized protein</fullName>
    </submittedName>
</protein>
<gene>
    <name evidence="2" type="ORF">BGZ70_009022</name>
</gene>
<feature type="region of interest" description="Disordered" evidence="1">
    <location>
        <begin position="364"/>
        <end position="390"/>
    </location>
</feature>
<evidence type="ECO:0000313" key="2">
    <source>
        <dbReference type="EMBL" id="KAF9968744.1"/>
    </source>
</evidence>
<feature type="compositionally biased region" description="Acidic residues" evidence="1">
    <location>
        <begin position="36"/>
        <end position="47"/>
    </location>
</feature>
<feature type="region of interest" description="Disordered" evidence="1">
    <location>
        <begin position="406"/>
        <end position="438"/>
    </location>
</feature>
<dbReference type="AlphaFoldDB" id="A0A9P6M7D0"/>
<feature type="compositionally biased region" description="Low complexity" evidence="1">
    <location>
        <begin position="217"/>
        <end position="232"/>
    </location>
</feature>
<organism evidence="2 3">
    <name type="scientific">Mortierella alpina</name>
    <name type="common">Oleaginous fungus</name>
    <name type="synonym">Mortierella renispora</name>
    <dbReference type="NCBI Taxonomy" id="64518"/>
    <lineage>
        <taxon>Eukaryota</taxon>
        <taxon>Fungi</taxon>
        <taxon>Fungi incertae sedis</taxon>
        <taxon>Mucoromycota</taxon>
        <taxon>Mortierellomycotina</taxon>
        <taxon>Mortierellomycetes</taxon>
        <taxon>Mortierellales</taxon>
        <taxon>Mortierellaceae</taxon>
        <taxon>Mortierella</taxon>
    </lineage>
</organism>
<keyword evidence="3" id="KW-1185">Reference proteome</keyword>
<reference evidence="2" key="1">
    <citation type="journal article" date="2020" name="Fungal Divers.">
        <title>Resolving the Mortierellaceae phylogeny through synthesis of multi-gene phylogenetics and phylogenomics.</title>
        <authorList>
            <person name="Vandepol N."/>
            <person name="Liber J."/>
            <person name="Desiro A."/>
            <person name="Na H."/>
            <person name="Kennedy M."/>
            <person name="Barry K."/>
            <person name="Grigoriev I.V."/>
            <person name="Miller A.N."/>
            <person name="O'Donnell K."/>
            <person name="Stajich J.E."/>
            <person name="Bonito G."/>
        </authorList>
    </citation>
    <scope>NUCLEOTIDE SEQUENCE</scope>
    <source>
        <strain evidence="2">CK1249</strain>
    </source>
</reference>
<feature type="compositionally biased region" description="Low complexity" evidence="1">
    <location>
        <begin position="127"/>
        <end position="171"/>
    </location>
</feature>
<proteinExistence type="predicted"/>
<sequence>MMVILGQGQCRYYRNGTRDHGPQWNDIELHENGVIDEEDEEEDEEDAGPAVHQIKDKGKNVLRSEEQIPISEGTYRQLCHFQDLGQAMESGSAEIVAETDNGALSFPTPRSASPVDATEMSHAQARSSDPLSSLDKPLSDPSSFSDGASNSDSNYNSSSSLPPLPEPVSNNASRKSSLARIRGAKSRASVSYSVPPAITTLSFSSIASTADSAIMSASTSTLPSTAPSTRPTSLRHRASGSMTPGSMTTGVTTPATPSTPLSSPKTLSWSDLSRYPTSASAMLLDALSKPMTTAYLLQQKDNEHRPSDQGPEEPSSGSQRGSRLLRTSTGSTSSSFSTQSKRWMRKSIFRASSDGCVHPMGTAQHALQTSLQRRRPSRTWGYPGTTDEEEANEAEREMAQEIVLSESGPSGQSSRCQSPVGSAMGAMGSKSPQKKRSRTLSMVELSASTSASRYALSSAAMTHQRYKAEALTSTTEGEMLRSEGEYEWNEFFDY</sequence>
<name>A0A9P6M7D0_MORAP</name>
<feature type="compositionally biased region" description="Low complexity" evidence="1">
    <location>
        <begin position="248"/>
        <end position="270"/>
    </location>
</feature>
<feature type="region of interest" description="Disordered" evidence="1">
    <location>
        <begin position="100"/>
        <end position="186"/>
    </location>
</feature>